<dbReference type="CDD" id="cd07813">
    <property type="entry name" value="COQ10p_like"/>
    <property type="match status" value="1"/>
</dbReference>
<evidence type="ECO:0000256" key="1">
    <source>
        <dbReference type="ARBA" id="ARBA00008918"/>
    </source>
</evidence>
<gene>
    <name evidence="4" type="ORF">Red20E09_126</name>
</gene>
<evidence type="ECO:0000259" key="3">
    <source>
        <dbReference type="Pfam" id="PF03364"/>
    </source>
</evidence>
<dbReference type="Pfam" id="PF03364">
    <property type="entry name" value="Polyketide_cyc"/>
    <property type="match status" value="1"/>
</dbReference>
<dbReference type="InterPro" id="IPR044996">
    <property type="entry name" value="COQ10-like"/>
</dbReference>
<reference evidence="4" key="1">
    <citation type="journal article" date="2004" name="Environ. Microbiol.">
        <title>Different SAR86 subgroups harbour divergent proteorhodopsins.</title>
        <authorList>
            <person name="Sabehi G."/>
            <person name="Beja O."/>
            <person name="Suzuki M.T."/>
            <person name="Preston C.M."/>
            <person name="DeLong E.F."/>
        </authorList>
    </citation>
    <scope>NUCLEOTIDE SEQUENCE</scope>
</reference>
<proteinExistence type="inferred from homology"/>
<sequence>MARKLNFSKSIKADSKEVFSQIASFENYSEFIPGCSKAKLIEKNDEYEIGELTFNFFLKTYSVSSKNVLTDNTINIEQIEGPFEFFTGKWSVRGRECSSTDVSFDAEFKLPFILQNIITDQVINDFCENALEAFIEKLQAKN</sequence>
<protein>
    <recommendedName>
        <fullName evidence="3">Coenzyme Q-binding protein COQ10 START domain-containing protein</fullName>
    </recommendedName>
</protein>
<name>Q6Q8U5_9GAMM</name>
<keyword evidence="2" id="KW-1277">Toxin-antitoxin system</keyword>
<dbReference type="EMBL" id="AY552545">
    <property type="protein sequence ID" value="AAS73146.1"/>
    <property type="molecule type" value="Genomic_DNA"/>
</dbReference>
<reference evidence="4" key="2">
    <citation type="submission" date="2005-12" db="EMBL/GenBank/DDBJ databases">
        <authorList>
            <person name="Sabehi G."/>
            <person name="Beja O."/>
        </authorList>
    </citation>
    <scope>NUCLEOTIDE SEQUENCE</scope>
</reference>
<dbReference type="Gene3D" id="3.30.530.20">
    <property type="match status" value="1"/>
</dbReference>
<dbReference type="GO" id="GO:0048039">
    <property type="term" value="F:ubiquinone binding"/>
    <property type="evidence" value="ECO:0007669"/>
    <property type="project" value="InterPro"/>
</dbReference>
<dbReference type="GO" id="GO:0045333">
    <property type="term" value="P:cellular respiration"/>
    <property type="evidence" value="ECO:0007669"/>
    <property type="project" value="InterPro"/>
</dbReference>
<dbReference type="InterPro" id="IPR005031">
    <property type="entry name" value="COQ10_START"/>
</dbReference>
<comment type="similarity">
    <text evidence="1">Belongs to the ribosome association toxin RatA family.</text>
</comment>
<dbReference type="AlphaFoldDB" id="Q6Q8U5"/>
<accession>Q6Q8U5</accession>
<feature type="domain" description="Coenzyme Q-binding protein COQ10 START" evidence="3">
    <location>
        <begin position="12"/>
        <end position="134"/>
    </location>
</feature>
<evidence type="ECO:0000313" key="4">
    <source>
        <dbReference type="EMBL" id="AAS73146.1"/>
    </source>
</evidence>
<dbReference type="InterPro" id="IPR023393">
    <property type="entry name" value="START-like_dom_sf"/>
</dbReference>
<organism evidence="4">
    <name type="scientific">uncultured marine gamma proteobacterium EBAC20E09</name>
    <dbReference type="NCBI Taxonomy" id="266134"/>
    <lineage>
        <taxon>Bacteria</taxon>
        <taxon>Pseudomonadati</taxon>
        <taxon>Pseudomonadota</taxon>
        <taxon>Gammaproteobacteria</taxon>
        <taxon>SAR86 cluster</taxon>
        <taxon>environmental samples</taxon>
    </lineage>
</organism>
<evidence type="ECO:0000256" key="2">
    <source>
        <dbReference type="ARBA" id="ARBA00022649"/>
    </source>
</evidence>
<dbReference type="SUPFAM" id="SSF55961">
    <property type="entry name" value="Bet v1-like"/>
    <property type="match status" value="1"/>
</dbReference>